<dbReference type="SMART" id="SM00504">
    <property type="entry name" value="Ubox"/>
    <property type="match status" value="1"/>
</dbReference>
<evidence type="ECO:0000256" key="7">
    <source>
        <dbReference type="ARBA" id="ARBA00022679"/>
    </source>
</evidence>
<dbReference type="Pfam" id="PF00097">
    <property type="entry name" value="zf-C3HC4"/>
    <property type="match status" value="1"/>
</dbReference>
<dbReference type="PROSITE" id="PS50145">
    <property type="entry name" value="ZF_TRAF"/>
    <property type="match status" value="1"/>
</dbReference>
<evidence type="ECO:0000256" key="12">
    <source>
        <dbReference type="ARBA" id="ARBA00023110"/>
    </source>
</evidence>
<comment type="pathway">
    <text evidence="4">Protein modification; protein ubiquitination.</text>
</comment>
<dbReference type="EMBL" id="AZHC01000016">
    <property type="protein sequence ID" value="OAA41309.1"/>
    <property type="molecule type" value="Genomic_DNA"/>
</dbReference>
<dbReference type="UniPathway" id="UPA00143"/>
<evidence type="ECO:0000256" key="2">
    <source>
        <dbReference type="ARBA" id="ARBA00004123"/>
    </source>
</evidence>
<evidence type="ECO:0000256" key="13">
    <source>
        <dbReference type="ARBA" id="ARBA00023242"/>
    </source>
</evidence>
<dbReference type="InterPro" id="IPR018957">
    <property type="entry name" value="Znf_C3HC4_RING-type"/>
</dbReference>
<feature type="compositionally biased region" description="Low complexity" evidence="16">
    <location>
        <begin position="740"/>
        <end position="751"/>
    </location>
</feature>
<feature type="region of interest" description="Disordered" evidence="16">
    <location>
        <begin position="129"/>
        <end position="149"/>
    </location>
</feature>
<feature type="domain" description="U-box" evidence="19">
    <location>
        <begin position="1625"/>
        <end position="1698"/>
    </location>
</feature>
<dbReference type="GO" id="GO:0036503">
    <property type="term" value="P:ERAD pathway"/>
    <property type="evidence" value="ECO:0007669"/>
    <property type="project" value="InterPro"/>
</dbReference>
<dbReference type="GO" id="GO:0005634">
    <property type="term" value="C:nucleus"/>
    <property type="evidence" value="ECO:0007669"/>
    <property type="project" value="UniProtKB-SubCell"/>
</dbReference>
<keyword evidence="15" id="KW-0175">Coiled coil</keyword>
<evidence type="ECO:0000256" key="4">
    <source>
        <dbReference type="ARBA" id="ARBA00004906"/>
    </source>
</evidence>
<dbReference type="InterPro" id="IPR045132">
    <property type="entry name" value="UBE4"/>
</dbReference>
<keyword evidence="11 14" id="KW-0862">Zinc</keyword>
<feature type="region of interest" description="Disordered" evidence="16">
    <location>
        <begin position="515"/>
        <end position="553"/>
    </location>
</feature>
<evidence type="ECO:0000313" key="20">
    <source>
        <dbReference type="EMBL" id="OAA41309.1"/>
    </source>
</evidence>
<dbReference type="GO" id="GO:0005737">
    <property type="term" value="C:cytoplasm"/>
    <property type="evidence" value="ECO:0007669"/>
    <property type="project" value="UniProtKB-SubCell"/>
</dbReference>
<keyword evidence="8 14" id="KW-0479">Metal-binding</keyword>
<evidence type="ECO:0000259" key="17">
    <source>
        <dbReference type="PROSITE" id="PS50089"/>
    </source>
</evidence>
<feature type="domain" description="RING-type" evidence="17">
    <location>
        <begin position="178"/>
        <end position="219"/>
    </location>
</feature>
<dbReference type="InterPro" id="IPR003613">
    <property type="entry name" value="Ubox_domain"/>
</dbReference>
<feature type="coiled-coil region" evidence="15">
    <location>
        <begin position="1159"/>
        <end position="1186"/>
    </location>
</feature>
<dbReference type="InterPro" id="IPR013083">
    <property type="entry name" value="Znf_RING/FYVE/PHD"/>
</dbReference>
<evidence type="ECO:0000256" key="10">
    <source>
        <dbReference type="ARBA" id="ARBA00022786"/>
    </source>
</evidence>
<name>A0A167CKP8_METRR</name>
<keyword evidence="7" id="KW-0808">Transferase</keyword>
<dbReference type="Pfam" id="PF10408">
    <property type="entry name" value="Ufd2P_core"/>
    <property type="match status" value="1"/>
</dbReference>
<dbReference type="SMART" id="SM00184">
    <property type="entry name" value="RING"/>
    <property type="match status" value="1"/>
</dbReference>
<evidence type="ECO:0000256" key="6">
    <source>
        <dbReference type="ARBA" id="ARBA00022490"/>
    </source>
</evidence>
<sequence>MATPLGPEPDPETRAILAPSLAIDGFEPAAADSGSHATARPTSVNSSRDTGSESSDEGVRGVQISAAAARRFARRNLRRTTATPDLVTSLVRPPSPEAFYIAQDAHGRLRQGPTPRPAALLSQPYGRRYSNAGPDRRTGPLLPPHPSSLDIPSKYGGNGIFDMHTLTYVSDPDPNLLCPICHDPLVDPVTTPCDHTFCYRCLRRSIASSPSGTACPIDRELLLWVDCFSAARLVHTQLNCLMVKCPNYGRGCESEMRRENVERHTISECRFREFTCPDATCEKKLRNKPKGDHCHHKEVSCALCHDKVEEADNDVHLLACSQAKTRCISCWQLVCRSRLESHHDLECDGIEVGCPYKDLGCPVRTIRGEIGAHSCTCAFHPDTSSGLVIRNQREIIQTYGDLGGQLRDMQLRQDEFAKRIDDMLANRRTSCGGGRRNDAVYSDSRTMQDLDAGFEEVHQNLTHLEARQSMWTLNQVMPIREEVTELRNNISMIRMHVNWLLNQSRKEGRIRAANNTAPTAGMRRDSSSDGPPPSLPERRRSSSADMDNTARNDTWAEDGTWDIYIWELAAILSTNGHGLVKSAWSYVPDPDLDEFAGDVVDINIEPMSGGGSGDWAMRARRIAMLGNSAHRPSGDESENPLDNQHRQRQQPSSSSPSLSSPRSTPKPHTSEASTPRPKINVTSAAKSQSGTNPFTQLGVQNTKIAGDESASPGTTRPARKRSAPDVDDPGSAPSTRKPAQQTTPPQHQQMPETDEDYAHRVLSQTFRLSVDPHHMTNSQGQRLVFLPNLNQELNESGEPLKLSIGTLDQAIIEACSNWASTRPLLEYLLPCWKRAVIAFNTSKNLSAPRQEILEEAKRLCMSNCLFALTMPALYGRDQNHLQHETLVPYLLKGIQDDGGLCFDFINEAIKRFDEDEAFPALFNDAMIQISSQLSTLSLGDEYKPYIQALLTYTRFPVLITNLAKHPSFNMAQSAPGIERHTILGPFFRISPLQPEAIKSYFPGARSLDRARIVNAQESLRIVLRAHQDDLFAIANAFIRAGPDTRSRTLNWFAYVMNMNHKRRAMQVDPREVASDGFMLNVTTIMDRFCEPFMDNDFSKVDKIDVRYFRRQSRIDIKDETKMNADQATADEYYSKKVEGESNFISEAFFLTLAAHHYGSEALNSQLKNLDREIKYLDKHIKAMEAERLKLVNTPHQLRLFEETMKRHTNVLEKTIALKHAIEGVLLDERMQSTSLRFMRYVAVWLLRLVTGSDYKPGQETQMFKLPLSPDNSGAFACLPEYTLQNIVDNFKFIFRFLPKILPSAVGDEMIALCITFLRSSEFIKNPYLKSSLVSLLFSGTWPFMHLKKGVFGDQLMALPFANEYLLHALMKFYIECESTGANTAFYDKFNIRYEIFQVIKCVWSNDVYKHQLTRESKTNRDFFVQFVNMLLNDATYVLDEAFTKFPKIRNLERELENTSLSAEDRQKKEEELQTIGGQATSYMQLANETLEMMKLFTKALSESFTMPEIVSRLASMLNYNLETLAGKKAAAELSVSNKDKYHFRPIQLISDFVDIYLHLGYSKVFVDAVAADGRSYKLEVLDRVSRILSSKNAKDPADLAKWDKVKAKFEEAKHELDQAELDLGDIPAEFEDPIMGDLMKDPVLLPSRHIVDRSTIVQHLLSDAKDPFTRQPMTIDDAIPQVELKVRIDTWREEKVRVAKEQIVGMKGEKMDTTED</sequence>
<proteinExistence type="inferred from homology"/>
<evidence type="ECO:0000256" key="9">
    <source>
        <dbReference type="ARBA" id="ARBA00022771"/>
    </source>
</evidence>
<dbReference type="CDD" id="cd16449">
    <property type="entry name" value="RING-HC"/>
    <property type="match status" value="1"/>
</dbReference>
<dbReference type="GO" id="GO:0000209">
    <property type="term" value="P:protein polyubiquitination"/>
    <property type="evidence" value="ECO:0007669"/>
    <property type="project" value="TreeGrafter"/>
</dbReference>
<evidence type="ECO:0000259" key="19">
    <source>
        <dbReference type="PROSITE" id="PS51698"/>
    </source>
</evidence>
<keyword evidence="13" id="KW-0539">Nucleus</keyword>
<dbReference type="GO" id="GO:0006511">
    <property type="term" value="P:ubiquitin-dependent protein catabolic process"/>
    <property type="evidence" value="ECO:0007669"/>
    <property type="project" value="InterPro"/>
</dbReference>
<dbReference type="FunFam" id="3.30.40.10:FF:000055">
    <property type="entry name" value="Ubiquitin conjugation factor e4 a"/>
    <property type="match status" value="1"/>
</dbReference>
<dbReference type="GO" id="GO:0008270">
    <property type="term" value="F:zinc ion binding"/>
    <property type="evidence" value="ECO:0007669"/>
    <property type="project" value="UniProtKB-KW"/>
</dbReference>
<keyword evidence="10" id="KW-0833">Ubl conjugation pathway</keyword>
<organism evidence="20 21">
    <name type="scientific">Metarhizium rileyi (strain RCEF 4871)</name>
    <name type="common">Nomuraea rileyi</name>
    <dbReference type="NCBI Taxonomy" id="1649241"/>
    <lineage>
        <taxon>Eukaryota</taxon>
        <taxon>Fungi</taxon>
        <taxon>Dikarya</taxon>
        <taxon>Ascomycota</taxon>
        <taxon>Pezizomycotina</taxon>
        <taxon>Sordariomycetes</taxon>
        <taxon>Hypocreomycetidae</taxon>
        <taxon>Hypocreales</taxon>
        <taxon>Clavicipitaceae</taxon>
        <taxon>Metarhizium</taxon>
    </lineage>
</organism>
<feature type="region of interest" description="Disordered" evidence="16">
    <location>
        <begin position="628"/>
        <end position="753"/>
    </location>
</feature>
<comment type="similarity">
    <text evidence="5">Belongs to the ubiquitin conjugation factor E4 family.</text>
</comment>
<dbReference type="OMA" id="FKMLPEY"/>
<feature type="domain" description="TRAF-type" evidence="18">
    <location>
        <begin position="315"/>
        <end position="361"/>
    </location>
</feature>
<comment type="subcellular location">
    <subcellularLocation>
        <location evidence="3">Cytoplasm</location>
    </subcellularLocation>
    <subcellularLocation>
        <location evidence="2">Nucleus</location>
    </subcellularLocation>
</comment>
<keyword evidence="9 14" id="KW-0863">Zinc-finger</keyword>
<dbReference type="PROSITE" id="PS50089">
    <property type="entry name" value="ZF_RING_2"/>
    <property type="match status" value="1"/>
</dbReference>
<dbReference type="SUPFAM" id="SSF57850">
    <property type="entry name" value="RING/U-box"/>
    <property type="match status" value="2"/>
</dbReference>
<feature type="compositionally biased region" description="Polar residues" evidence="16">
    <location>
        <begin position="680"/>
        <end position="703"/>
    </location>
</feature>
<evidence type="ECO:0000256" key="16">
    <source>
        <dbReference type="SAM" id="MobiDB-lite"/>
    </source>
</evidence>
<evidence type="ECO:0000256" key="15">
    <source>
        <dbReference type="SAM" id="Coils"/>
    </source>
</evidence>
<evidence type="ECO:0000256" key="11">
    <source>
        <dbReference type="ARBA" id="ARBA00022833"/>
    </source>
</evidence>
<evidence type="ECO:0000256" key="1">
    <source>
        <dbReference type="ARBA" id="ARBA00000900"/>
    </source>
</evidence>
<dbReference type="PANTHER" id="PTHR13931">
    <property type="entry name" value="UBIQUITINATION FACTOR E4"/>
    <property type="match status" value="1"/>
</dbReference>
<keyword evidence="6" id="KW-0963">Cytoplasm</keyword>
<dbReference type="STRING" id="1081105.A0A167CKP8"/>
<dbReference type="OrthoDB" id="20295at2759"/>
<feature type="region of interest" description="Disordered" evidence="16">
    <location>
        <begin position="1"/>
        <end position="62"/>
    </location>
</feature>
<comment type="caution">
    <text evidence="20">The sequence shown here is derived from an EMBL/GenBank/DDBJ whole genome shotgun (WGS) entry which is preliminary data.</text>
</comment>
<feature type="zinc finger region" description="TRAF-type" evidence="14">
    <location>
        <begin position="315"/>
        <end position="361"/>
    </location>
</feature>
<keyword evidence="12" id="KW-0413">Isomerase</keyword>
<dbReference type="GO" id="GO:0000151">
    <property type="term" value="C:ubiquitin ligase complex"/>
    <property type="evidence" value="ECO:0007669"/>
    <property type="project" value="InterPro"/>
</dbReference>
<dbReference type="PROSITE" id="PS00518">
    <property type="entry name" value="ZF_RING_1"/>
    <property type="match status" value="1"/>
</dbReference>
<dbReference type="GO" id="GO:0003755">
    <property type="term" value="F:peptidyl-prolyl cis-trans isomerase activity"/>
    <property type="evidence" value="ECO:0007669"/>
    <property type="project" value="UniProtKB-KW"/>
</dbReference>
<feature type="compositionally biased region" description="Low complexity" evidence="16">
    <location>
        <begin position="649"/>
        <end position="663"/>
    </location>
</feature>
<dbReference type="InterPro" id="IPR001293">
    <property type="entry name" value="Znf_TRAF"/>
</dbReference>
<gene>
    <name evidence="20" type="ORF">NOR_05387</name>
</gene>
<evidence type="ECO:0000256" key="3">
    <source>
        <dbReference type="ARBA" id="ARBA00004496"/>
    </source>
</evidence>
<evidence type="ECO:0000256" key="8">
    <source>
        <dbReference type="ARBA" id="ARBA00022723"/>
    </source>
</evidence>
<dbReference type="Proteomes" id="UP000243498">
    <property type="component" value="Unassembled WGS sequence"/>
</dbReference>
<protein>
    <submittedName>
        <fullName evidence="20">Ubiquitin conjugation factor E4, core</fullName>
    </submittedName>
</protein>
<keyword evidence="12" id="KW-0697">Rotamase</keyword>
<evidence type="ECO:0000259" key="18">
    <source>
        <dbReference type="PROSITE" id="PS50145"/>
    </source>
</evidence>
<reference evidence="20 21" key="1">
    <citation type="journal article" date="2016" name="Genome Biol. Evol.">
        <title>Divergent and convergent evolution of fungal pathogenicity.</title>
        <authorList>
            <person name="Shang Y."/>
            <person name="Xiao G."/>
            <person name="Zheng P."/>
            <person name="Cen K."/>
            <person name="Zhan S."/>
            <person name="Wang C."/>
        </authorList>
    </citation>
    <scope>NUCLEOTIDE SEQUENCE [LARGE SCALE GENOMIC DNA]</scope>
    <source>
        <strain evidence="20 21">RCEF 4871</strain>
    </source>
</reference>
<feature type="compositionally biased region" description="Polar residues" evidence="16">
    <location>
        <begin position="40"/>
        <end position="53"/>
    </location>
</feature>
<evidence type="ECO:0000313" key="21">
    <source>
        <dbReference type="Proteomes" id="UP000243498"/>
    </source>
</evidence>
<dbReference type="InterPro" id="IPR017907">
    <property type="entry name" value="Znf_RING_CS"/>
</dbReference>
<evidence type="ECO:0000256" key="14">
    <source>
        <dbReference type="PROSITE-ProRule" id="PRU00207"/>
    </source>
</evidence>
<dbReference type="Pfam" id="PF04564">
    <property type="entry name" value="U-box"/>
    <property type="match status" value="1"/>
</dbReference>
<evidence type="ECO:0000256" key="5">
    <source>
        <dbReference type="ARBA" id="ARBA00007434"/>
    </source>
</evidence>
<accession>A0A167CKP8</accession>
<dbReference type="GO" id="GO:0034450">
    <property type="term" value="F:ubiquitin-ubiquitin ligase activity"/>
    <property type="evidence" value="ECO:0007669"/>
    <property type="project" value="InterPro"/>
</dbReference>
<dbReference type="PROSITE" id="PS51698">
    <property type="entry name" value="U_BOX"/>
    <property type="match status" value="1"/>
</dbReference>
<keyword evidence="21" id="KW-1185">Reference proteome</keyword>
<dbReference type="InterPro" id="IPR001841">
    <property type="entry name" value="Znf_RING"/>
</dbReference>
<dbReference type="Gene3D" id="3.30.40.10">
    <property type="entry name" value="Zinc/RING finger domain, C3HC4 (zinc finger)"/>
    <property type="match status" value="2"/>
</dbReference>
<dbReference type="InterPro" id="IPR019474">
    <property type="entry name" value="Ub_conjug_fac_E4_core"/>
</dbReference>
<comment type="catalytic activity">
    <reaction evidence="1">
        <text>S-ubiquitinyl-[E2 ubiquitin-conjugating enzyme]-L-cysteine + [acceptor protein]-L-lysine = [E2 ubiquitin-conjugating enzyme]-L-cysteine + N(6)-ubiquitinyl-[acceptor protein]-L-lysine.</text>
        <dbReference type="EC" id="2.3.2.27"/>
    </reaction>
</comment>
<dbReference type="PANTHER" id="PTHR13931:SF2">
    <property type="entry name" value="UBIQUITIN CONJUGATION FACTOR E4 B"/>
    <property type="match status" value="1"/>
</dbReference>